<dbReference type="Proteomes" id="UP001224359">
    <property type="component" value="Unassembled WGS sequence"/>
</dbReference>
<dbReference type="SUPFAM" id="SSF140500">
    <property type="entry name" value="BAS1536-like"/>
    <property type="match status" value="1"/>
</dbReference>
<name>A0ABT9VGI1_9BACI</name>
<organism evidence="1 2">
    <name type="scientific">Alkalibacillus salilacus</name>
    <dbReference type="NCBI Taxonomy" id="284582"/>
    <lineage>
        <taxon>Bacteria</taxon>
        <taxon>Bacillati</taxon>
        <taxon>Bacillota</taxon>
        <taxon>Bacilli</taxon>
        <taxon>Bacillales</taxon>
        <taxon>Bacillaceae</taxon>
        <taxon>Alkalibacillus</taxon>
    </lineage>
</organism>
<comment type="caution">
    <text evidence="1">The sequence shown here is derived from an EMBL/GenBank/DDBJ whole genome shotgun (WGS) entry which is preliminary data.</text>
</comment>
<dbReference type="InterPro" id="IPR036638">
    <property type="entry name" value="HLH_DNA-bd_sf"/>
</dbReference>
<dbReference type="EMBL" id="JAUSTQ010000008">
    <property type="protein sequence ID" value="MDQ0160064.1"/>
    <property type="molecule type" value="Genomic_DNA"/>
</dbReference>
<protein>
    <submittedName>
        <fullName evidence="1">Stage 0 sporulation regulatory protein</fullName>
    </submittedName>
</protein>
<accession>A0ABT9VGI1</accession>
<proteinExistence type="predicted"/>
<reference evidence="1 2" key="1">
    <citation type="submission" date="2023-07" db="EMBL/GenBank/DDBJ databases">
        <title>Genomic Encyclopedia of Type Strains, Phase IV (KMG-IV): sequencing the most valuable type-strain genomes for metagenomic binning, comparative biology and taxonomic classification.</title>
        <authorList>
            <person name="Goeker M."/>
        </authorList>
    </citation>
    <scope>NUCLEOTIDE SEQUENCE [LARGE SCALE GENOMIC DNA]</scope>
    <source>
        <strain evidence="1 2">DSM 16460</strain>
    </source>
</reference>
<dbReference type="Gene3D" id="4.10.280.10">
    <property type="entry name" value="Helix-loop-helix DNA-binding domain"/>
    <property type="match status" value="1"/>
</dbReference>
<dbReference type="InterPro" id="IPR053028">
    <property type="entry name" value="Spo0E-like_phosphatase"/>
</dbReference>
<sequence>MKKDKELIELEHKIEIVRQEMINVAAKHGYSSHESVHLSQELDKLLNQYTKMTGAKKNHN</sequence>
<dbReference type="PANTHER" id="PTHR41263">
    <property type="entry name" value="ASPARTYL-PHOSPHATE PHOSPHATASE YISI"/>
    <property type="match status" value="1"/>
</dbReference>
<dbReference type="RefSeq" id="WP_306977019.1">
    <property type="nucleotide sequence ID" value="NZ_JAUSTQ010000008.1"/>
</dbReference>
<dbReference type="InterPro" id="IPR037208">
    <property type="entry name" value="Spo0E-like_sf"/>
</dbReference>
<keyword evidence="2" id="KW-1185">Reference proteome</keyword>
<gene>
    <name evidence="1" type="ORF">J2S77_002065</name>
</gene>
<dbReference type="Pfam" id="PF09388">
    <property type="entry name" value="SpoOE-like"/>
    <property type="match status" value="1"/>
</dbReference>
<evidence type="ECO:0000313" key="1">
    <source>
        <dbReference type="EMBL" id="MDQ0160064.1"/>
    </source>
</evidence>
<dbReference type="InterPro" id="IPR018540">
    <property type="entry name" value="Spo0E-like"/>
</dbReference>
<evidence type="ECO:0000313" key="2">
    <source>
        <dbReference type="Proteomes" id="UP001224359"/>
    </source>
</evidence>
<dbReference type="PANTHER" id="PTHR41263:SF1">
    <property type="entry name" value="ASPARTYL-PHOSPHATE PHOSPHATASE YISI"/>
    <property type="match status" value="1"/>
</dbReference>